<accession>A0A1J1II57</accession>
<protein>
    <submittedName>
        <fullName evidence="1">CLUMA_CG013183, isoform A</fullName>
    </submittedName>
</protein>
<reference evidence="1 2" key="1">
    <citation type="submission" date="2015-04" db="EMBL/GenBank/DDBJ databases">
        <authorList>
            <person name="Syromyatnikov M.Y."/>
            <person name="Popov V.N."/>
        </authorList>
    </citation>
    <scope>NUCLEOTIDE SEQUENCE [LARGE SCALE GENOMIC DNA]</scope>
</reference>
<name>A0A1J1II57_9DIPT</name>
<gene>
    <name evidence="1" type="ORF">CLUMA_CG013183</name>
</gene>
<dbReference type="EMBL" id="CVRI01000054">
    <property type="protein sequence ID" value="CRK99880.1"/>
    <property type="molecule type" value="Genomic_DNA"/>
</dbReference>
<sequence length="71" mass="8683">MLLLTNELCRIIGLECQFKFKLLFYILLTPLLKFLKEDQTVISKENWKIFTEVFYLRGLLNRKRQLMSRNR</sequence>
<organism evidence="1 2">
    <name type="scientific">Clunio marinus</name>
    <dbReference type="NCBI Taxonomy" id="568069"/>
    <lineage>
        <taxon>Eukaryota</taxon>
        <taxon>Metazoa</taxon>
        <taxon>Ecdysozoa</taxon>
        <taxon>Arthropoda</taxon>
        <taxon>Hexapoda</taxon>
        <taxon>Insecta</taxon>
        <taxon>Pterygota</taxon>
        <taxon>Neoptera</taxon>
        <taxon>Endopterygota</taxon>
        <taxon>Diptera</taxon>
        <taxon>Nematocera</taxon>
        <taxon>Chironomoidea</taxon>
        <taxon>Chironomidae</taxon>
        <taxon>Clunio</taxon>
    </lineage>
</organism>
<proteinExistence type="predicted"/>
<keyword evidence="2" id="KW-1185">Reference proteome</keyword>
<evidence type="ECO:0000313" key="1">
    <source>
        <dbReference type="EMBL" id="CRK99880.1"/>
    </source>
</evidence>
<dbReference type="Proteomes" id="UP000183832">
    <property type="component" value="Unassembled WGS sequence"/>
</dbReference>
<dbReference type="AlphaFoldDB" id="A0A1J1II57"/>
<evidence type="ECO:0000313" key="2">
    <source>
        <dbReference type="Proteomes" id="UP000183832"/>
    </source>
</evidence>